<feature type="domain" description="PCI" evidence="1">
    <location>
        <begin position="29"/>
        <end position="105"/>
    </location>
</feature>
<reference evidence="2 3" key="1">
    <citation type="submission" date="2020-04" db="EMBL/GenBank/DDBJ databases">
        <title>Perkinsus olseni comparative genomics.</title>
        <authorList>
            <person name="Bogema D.R."/>
        </authorList>
    </citation>
    <scope>NUCLEOTIDE SEQUENCE [LARGE SCALE GENOMIC DNA]</scope>
    <source>
        <strain evidence="2 3">ATCC PRA-207</strain>
    </source>
</reference>
<dbReference type="InterPro" id="IPR050871">
    <property type="entry name" value="26S_Proteasome/COP9_Components"/>
</dbReference>
<accession>A0A7J6TYT4</accession>
<sequence>YGEGRCFEGLEMVAKAHEQRSLHDFEHTMEEYKKELMDDDAVLKYHLTELNESLLEQNLLKIIEPFDRIEIQHVAELIDLPLARVQKKLSEMILDETLLGTLDQGIG</sequence>
<evidence type="ECO:0000313" key="2">
    <source>
        <dbReference type="EMBL" id="KAF4749802.1"/>
    </source>
</evidence>
<evidence type="ECO:0000313" key="3">
    <source>
        <dbReference type="Proteomes" id="UP000553632"/>
    </source>
</evidence>
<organism evidence="2 3">
    <name type="scientific">Perkinsus olseni</name>
    <name type="common">Perkinsus atlanticus</name>
    <dbReference type="NCBI Taxonomy" id="32597"/>
    <lineage>
        <taxon>Eukaryota</taxon>
        <taxon>Sar</taxon>
        <taxon>Alveolata</taxon>
        <taxon>Perkinsozoa</taxon>
        <taxon>Perkinsea</taxon>
        <taxon>Perkinsida</taxon>
        <taxon>Perkinsidae</taxon>
        <taxon>Perkinsus</taxon>
    </lineage>
</organism>
<keyword evidence="3" id="KW-1185">Reference proteome</keyword>
<dbReference type="GO" id="GO:0000502">
    <property type="term" value="C:proteasome complex"/>
    <property type="evidence" value="ECO:0007669"/>
    <property type="project" value="UniProtKB-KW"/>
</dbReference>
<feature type="non-terminal residue" evidence="2">
    <location>
        <position position="107"/>
    </location>
</feature>
<dbReference type="Proteomes" id="UP000553632">
    <property type="component" value="Unassembled WGS sequence"/>
</dbReference>
<proteinExistence type="predicted"/>
<comment type="caution">
    <text evidence="2">The sequence shown here is derived from an EMBL/GenBank/DDBJ whole genome shotgun (WGS) entry which is preliminary data.</text>
</comment>
<dbReference type="InterPro" id="IPR000717">
    <property type="entry name" value="PCI_dom"/>
</dbReference>
<dbReference type="Pfam" id="PF01399">
    <property type="entry name" value="PCI"/>
    <property type="match status" value="1"/>
</dbReference>
<dbReference type="AlphaFoldDB" id="A0A7J6TYT4"/>
<name>A0A7J6TYT4_PEROL</name>
<dbReference type="SUPFAM" id="SSF46785">
    <property type="entry name" value="Winged helix' DNA-binding domain"/>
    <property type="match status" value="1"/>
</dbReference>
<dbReference type="EMBL" id="JABANO010007629">
    <property type="protein sequence ID" value="KAF4749802.1"/>
    <property type="molecule type" value="Genomic_DNA"/>
</dbReference>
<dbReference type="Gene3D" id="1.25.40.570">
    <property type="match status" value="1"/>
</dbReference>
<protein>
    <submittedName>
        <fullName evidence="2">26S proteasome non-ATPase regulatory subunit 11</fullName>
    </submittedName>
</protein>
<dbReference type="PANTHER" id="PTHR10678">
    <property type="entry name" value="26S PROTEASOME NON-ATPASE REGULATORY SUBUNIT 11/COP9 SIGNALOSOME COMPLEX SUBUNIT 2"/>
    <property type="match status" value="1"/>
</dbReference>
<evidence type="ECO:0000259" key="1">
    <source>
        <dbReference type="Pfam" id="PF01399"/>
    </source>
</evidence>
<feature type="non-terminal residue" evidence="2">
    <location>
        <position position="1"/>
    </location>
</feature>
<gene>
    <name evidence="2" type="primary">PSMD11_3</name>
    <name evidence="2" type="ORF">FOZ63_021899</name>
</gene>
<dbReference type="InterPro" id="IPR036390">
    <property type="entry name" value="WH_DNA-bd_sf"/>
</dbReference>
<keyword evidence="2" id="KW-0647">Proteasome</keyword>